<evidence type="ECO:0000313" key="2">
    <source>
        <dbReference type="Proteomes" id="UP000502823"/>
    </source>
</evidence>
<name>A0A6L2PUU2_COPFO</name>
<proteinExistence type="predicted"/>
<dbReference type="EMBL" id="BLKM01005761">
    <property type="protein sequence ID" value="GFG35370.1"/>
    <property type="molecule type" value="Genomic_DNA"/>
</dbReference>
<dbReference type="AlphaFoldDB" id="A0A6L2PUU2"/>
<dbReference type="InParanoid" id="A0A6L2PUU2"/>
<protein>
    <submittedName>
        <fullName evidence="1">Uncharacterized protein</fullName>
    </submittedName>
</protein>
<keyword evidence="2" id="KW-1185">Reference proteome</keyword>
<accession>A0A6L2PUU2</accession>
<evidence type="ECO:0000313" key="1">
    <source>
        <dbReference type="EMBL" id="GFG35370.1"/>
    </source>
</evidence>
<gene>
    <name evidence="1" type="ORF">Cfor_00917</name>
</gene>
<comment type="caution">
    <text evidence="1">The sequence shown here is derived from an EMBL/GenBank/DDBJ whole genome shotgun (WGS) entry which is preliminary data.</text>
</comment>
<organism evidence="1 2">
    <name type="scientific">Coptotermes formosanus</name>
    <name type="common">Formosan subterranean termite</name>
    <dbReference type="NCBI Taxonomy" id="36987"/>
    <lineage>
        <taxon>Eukaryota</taxon>
        <taxon>Metazoa</taxon>
        <taxon>Ecdysozoa</taxon>
        <taxon>Arthropoda</taxon>
        <taxon>Hexapoda</taxon>
        <taxon>Insecta</taxon>
        <taxon>Pterygota</taxon>
        <taxon>Neoptera</taxon>
        <taxon>Polyneoptera</taxon>
        <taxon>Dictyoptera</taxon>
        <taxon>Blattodea</taxon>
        <taxon>Blattoidea</taxon>
        <taxon>Termitoidae</taxon>
        <taxon>Rhinotermitidae</taxon>
        <taxon>Coptotermes</taxon>
    </lineage>
</organism>
<sequence length="60" mass="6769">MGNSCCHIFSFKSARNRDREIHVMIFRSILVSGKASTNTKGFPPPPEDLKSRYAKFIIPA</sequence>
<reference evidence="2" key="1">
    <citation type="submission" date="2020-01" db="EMBL/GenBank/DDBJ databases">
        <title>Draft genome sequence of the Termite Coptotermes fromosanus.</title>
        <authorList>
            <person name="Itakura S."/>
            <person name="Yosikawa Y."/>
            <person name="Umezawa K."/>
        </authorList>
    </citation>
    <scope>NUCLEOTIDE SEQUENCE [LARGE SCALE GENOMIC DNA]</scope>
</reference>
<dbReference type="Proteomes" id="UP000502823">
    <property type="component" value="Unassembled WGS sequence"/>
</dbReference>